<dbReference type="GO" id="GO:0005886">
    <property type="term" value="C:plasma membrane"/>
    <property type="evidence" value="ECO:0007669"/>
    <property type="project" value="UniProtKB-SubCell"/>
</dbReference>
<dbReference type="InterPro" id="IPR016174">
    <property type="entry name" value="Di-haem_cyt_TM"/>
</dbReference>
<dbReference type="PANTHER" id="PTHR30074">
    <property type="entry name" value="FORMATE DEHYDROGENASE, NITRATE-INDUCIBLE, CYTOCHROME B556 FDN SUBUNIT"/>
    <property type="match status" value="1"/>
</dbReference>
<evidence type="ECO:0000256" key="5">
    <source>
        <dbReference type="ARBA" id="ARBA00022475"/>
    </source>
</evidence>
<evidence type="ECO:0000256" key="12">
    <source>
        <dbReference type="ARBA" id="ARBA00023136"/>
    </source>
</evidence>
<evidence type="ECO:0000313" key="18">
    <source>
        <dbReference type="Proteomes" id="UP000001953"/>
    </source>
</evidence>
<keyword evidence="12 14" id="KW-0472">Membrane</keyword>
<gene>
    <name evidence="17" type="ordered locus">Nham_3128</name>
</gene>
<dbReference type="GO" id="GO:0009326">
    <property type="term" value="C:formate dehydrogenase complex"/>
    <property type="evidence" value="ECO:0007669"/>
    <property type="project" value="InterPro"/>
</dbReference>
<comment type="cofactor">
    <cofactor evidence="1">
        <name>heme</name>
        <dbReference type="ChEBI" id="CHEBI:30413"/>
    </cofactor>
</comment>
<evidence type="ECO:0000256" key="8">
    <source>
        <dbReference type="ARBA" id="ARBA00022723"/>
    </source>
</evidence>
<proteinExistence type="inferred from homology"/>
<evidence type="ECO:0000256" key="10">
    <source>
        <dbReference type="ARBA" id="ARBA00022989"/>
    </source>
</evidence>
<feature type="transmembrane region" description="Helical" evidence="14">
    <location>
        <begin position="229"/>
        <end position="250"/>
    </location>
</feature>
<evidence type="ECO:0000256" key="11">
    <source>
        <dbReference type="ARBA" id="ARBA00023004"/>
    </source>
</evidence>
<dbReference type="SUPFAM" id="SSF81342">
    <property type="entry name" value="Transmembrane di-heme cytochromes"/>
    <property type="match status" value="1"/>
</dbReference>
<dbReference type="PANTHER" id="PTHR30074:SF6">
    <property type="entry name" value="FORMATE DEHYDROGENASE GAMMA SUBUNIT"/>
    <property type="match status" value="1"/>
</dbReference>
<dbReference type="InterPro" id="IPR006471">
    <property type="entry name" value="Formate_DH_gsu"/>
</dbReference>
<evidence type="ECO:0000256" key="4">
    <source>
        <dbReference type="ARBA" id="ARBA00022448"/>
    </source>
</evidence>
<accession>Q1QIT3</accession>
<dbReference type="STRING" id="323097.Nham_3128"/>
<dbReference type="GO" id="GO:0022904">
    <property type="term" value="P:respiratory electron transport chain"/>
    <property type="evidence" value="ECO:0007669"/>
    <property type="project" value="InterPro"/>
</dbReference>
<dbReference type="InterPro" id="IPR011577">
    <property type="entry name" value="Cyt_b561_bac/Ni-Hgenase"/>
</dbReference>
<dbReference type="EMBL" id="CP000319">
    <property type="protein sequence ID" value="ABE63864.1"/>
    <property type="molecule type" value="Genomic_DNA"/>
</dbReference>
<dbReference type="InterPro" id="IPR051817">
    <property type="entry name" value="FDH_cytochrome_b556_subunit"/>
</dbReference>
<dbReference type="GO" id="GO:0009061">
    <property type="term" value="P:anaerobic respiration"/>
    <property type="evidence" value="ECO:0007669"/>
    <property type="project" value="TreeGrafter"/>
</dbReference>
<evidence type="ECO:0000256" key="15">
    <source>
        <dbReference type="SAM" id="SignalP"/>
    </source>
</evidence>
<name>Q1QIT3_NITHX</name>
<feature type="transmembrane region" description="Helical" evidence="14">
    <location>
        <begin position="128"/>
        <end position="147"/>
    </location>
</feature>
<keyword evidence="4" id="KW-0813">Transport</keyword>
<evidence type="ECO:0000256" key="7">
    <source>
        <dbReference type="ARBA" id="ARBA00022692"/>
    </source>
</evidence>
<evidence type="ECO:0000256" key="3">
    <source>
        <dbReference type="ARBA" id="ARBA00010747"/>
    </source>
</evidence>
<dbReference type="AlphaFoldDB" id="Q1QIT3"/>
<protein>
    <submittedName>
        <fullName evidence="17">Formate dehydrogenase gamma subunit</fullName>
        <ecNumber evidence="17">1.2.1.2</ecNumber>
    </submittedName>
</protein>
<keyword evidence="5" id="KW-1003">Cell membrane</keyword>
<sequence length="336" mass="37479">MASFARYVRFAACVWTLFFIVLVVPASAQQPSRVDPNASAVTEQKLFQEQDRIHGRVSIPDQRSGVLEQPAGRDWRHFRDVTLRWIGGIAILGMLAILSIFYLARGMVRIQSGRSGRTIVRFSAFERFVHWMTATCFIILAISGLNITFGRPLLLPLIGFAAFSEWSQWAKYAHNYLSFPFTIGVILIFLMWIAGNIPNKVDVEWLKRGGGMVGHDHPPAYRFNAGQKAVYWIVVVGGGAVAATGYQLMFPFYLTGIEGMQLAHVVHAVVSVLFVAVMLAHIYIGTIGMEGAFEAMGEGTVDLNWAREHHSLWLDEQNARTGVNETHRRPSATPAE</sequence>
<feature type="transmembrane region" description="Helical" evidence="14">
    <location>
        <begin position="262"/>
        <end position="284"/>
    </location>
</feature>
<dbReference type="Proteomes" id="UP000001953">
    <property type="component" value="Chromosome"/>
</dbReference>
<evidence type="ECO:0000259" key="16">
    <source>
        <dbReference type="Pfam" id="PF01292"/>
    </source>
</evidence>
<evidence type="ECO:0000256" key="2">
    <source>
        <dbReference type="ARBA" id="ARBA00004651"/>
    </source>
</evidence>
<comment type="subcellular location">
    <subcellularLocation>
        <location evidence="2">Cell membrane</location>
        <topology evidence="2">Multi-pass membrane protein</topology>
    </subcellularLocation>
</comment>
<dbReference type="KEGG" id="nha:Nham_3128"/>
<dbReference type="NCBIfam" id="TIGR01583">
    <property type="entry name" value="formate-DH-gamm"/>
    <property type="match status" value="1"/>
</dbReference>
<feature type="transmembrane region" description="Helical" evidence="14">
    <location>
        <begin position="85"/>
        <end position="108"/>
    </location>
</feature>
<reference evidence="17 18" key="1">
    <citation type="submission" date="2006-03" db="EMBL/GenBank/DDBJ databases">
        <title>Complete sequence of chromosome of Nitrobacter hamburgensis X14.</title>
        <authorList>
            <consortium name="US DOE Joint Genome Institute"/>
            <person name="Copeland A."/>
            <person name="Lucas S."/>
            <person name="Lapidus A."/>
            <person name="Barry K."/>
            <person name="Detter J.C."/>
            <person name="Glavina del Rio T."/>
            <person name="Hammon N."/>
            <person name="Israni S."/>
            <person name="Dalin E."/>
            <person name="Tice H."/>
            <person name="Pitluck S."/>
            <person name="Chain P."/>
            <person name="Malfatti S."/>
            <person name="Shin M."/>
            <person name="Vergez L."/>
            <person name="Schmutz J."/>
            <person name="Larimer F."/>
            <person name="Land M."/>
            <person name="Hauser L."/>
            <person name="Kyrpides N."/>
            <person name="Ivanova N."/>
            <person name="Ward B."/>
            <person name="Arp D."/>
            <person name="Klotz M."/>
            <person name="Stein L."/>
            <person name="O'Mullan G."/>
            <person name="Starkenburg S."/>
            <person name="Sayavedra L."/>
            <person name="Poret-Peterson A.T."/>
            <person name="Gentry M.E."/>
            <person name="Bruce D."/>
            <person name="Richardson P."/>
        </authorList>
    </citation>
    <scope>NUCLEOTIDE SEQUENCE [LARGE SCALE GENOMIC DNA]</scope>
    <source>
        <strain evidence="18">DSM 10229 / NCIMB 13809 / X14</strain>
    </source>
</reference>
<dbReference type="EC" id="1.2.1.2" evidence="17"/>
<feature type="transmembrane region" description="Helical" evidence="14">
    <location>
        <begin position="176"/>
        <end position="195"/>
    </location>
</feature>
<feature type="chain" id="PRO_5004195888" evidence="15">
    <location>
        <begin position="29"/>
        <end position="336"/>
    </location>
</feature>
<keyword evidence="17" id="KW-0560">Oxidoreductase</keyword>
<feature type="domain" description="Cytochrome b561 bacterial/Ni-hydrogenase" evidence="16">
    <location>
        <begin position="121"/>
        <end position="296"/>
    </location>
</feature>
<dbReference type="RefSeq" id="WP_011511522.1">
    <property type="nucleotide sequence ID" value="NC_007964.1"/>
</dbReference>
<feature type="region of interest" description="Disordered" evidence="13">
    <location>
        <begin position="317"/>
        <end position="336"/>
    </location>
</feature>
<dbReference type="GO" id="GO:0008863">
    <property type="term" value="F:formate dehydrogenase (NAD+) activity"/>
    <property type="evidence" value="ECO:0007669"/>
    <property type="project" value="InterPro"/>
</dbReference>
<keyword evidence="15" id="KW-0732">Signal</keyword>
<dbReference type="GO" id="GO:0046872">
    <property type="term" value="F:metal ion binding"/>
    <property type="evidence" value="ECO:0007669"/>
    <property type="project" value="UniProtKB-KW"/>
</dbReference>
<dbReference type="Pfam" id="PF01292">
    <property type="entry name" value="Ni_hydr_CYTB"/>
    <property type="match status" value="1"/>
</dbReference>
<dbReference type="GO" id="GO:0009055">
    <property type="term" value="F:electron transfer activity"/>
    <property type="evidence" value="ECO:0007669"/>
    <property type="project" value="InterPro"/>
</dbReference>
<evidence type="ECO:0000256" key="9">
    <source>
        <dbReference type="ARBA" id="ARBA00022982"/>
    </source>
</evidence>
<evidence type="ECO:0000313" key="17">
    <source>
        <dbReference type="EMBL" id="ABE63864.1"/>
    </source>
</evidence>
<dbReference type="GO" id="GO:0036397">
    <property type="term" value="F:formate dehydrogenase (quinone) activity"/>
    <property type="evidence" value="ECO:0007669"/>
    <property type="project" value="TreeGrafter"/>
</dbReference>
<keyword evidence="11" id="KW-0408">Iron</keyword>
<keyword evidence="9" id="KW-0249">Electron transport</keyword>
<dbReference type="FunFam" id="1.20.950.20:FF:000002">
    <property type="entry name" value="Formate dehydrogenase cytochrome b556 subunit"/>
    <property type="match status" value="1"/>
</dbReference>
<evidence type="ECO:0000256" key="1">
    <source>
        <dbReference type="ARBA" id="ARBA00001971"/>
    </source>
</evidence>
<dbReference type="HOGENOM" id="CLU_047957_2_0_5"/>
<keyword evidence="10 14" id="KW-1133">Transmembrane helix</keyword>
<dbReference type="GO" id="GO:0015944">
    <property type="term" value="P:formate oxidation"/>
    <property type="evidence" value="ECO:0007669"/>
    <property type="project" value="UniProtKB-ARBA"/>
</dbReference>
<keyword evidence="7 14" id="KW-0812">Transmembrane</keyword>
<dbReference type="Gene3D" id="1.20.950.20">
    <property type="entry name" value="Transmembrane di-heme cytochromes, Chain C"/>
    <property type="match status" value="1"/>
</dbReference>
<evidence type="ECO:0000256" key="6">
    <source>
        <dbReference type="ARBA" id="ARBA00022617"/>
    </source>
</evidence>
<comment type="similarity">
    <text evidence="3">Belongs to the formate dehydrogenase gamma subunit family.</text>
</comment>
<evidence type="ECO:0000256" key="13">
    <source>
        <dbReference type="SAM" id="MobiDB-lite"/>
    </source>
</evidence>
<dbReference type="eggNOG" id="COG2864">
    <property type="taxonomic scope" value="Bacteria"/>
</dbReference>
<keyword evidence="6" id="KW-0349">Heme</keyword>
<feature type="signal peptide" evidence="15">
    <location>
        <begin position="1"/>
        <end position="28"/>
    </location>
</feature>
<organism evidence="17 18">
    <name type="scientific">Nitrobacter hamburgensis (strain DSM 10229 / NCIMB 13809 / X14)</name>
    <dbReference type="NCBI Taxonomy" id="323097"/>
    <lineage>
        <taxon>Bacteria</taxon>
        <taxon>Pseudomonadati</taxon>
        <taxon>Pseudomonadota</taxon>
        <taxon>Alphaproteobacteria</taxon>
        <taxon>Hyphomicrobiales</taxon>
        <taxon>Nitrobacteraceae</taxon>
        <taxon>Nitrobacter</taxon>
    </lineage>
</organism>
<keyword evidence="8" id="KW-0479">Metal-binding</keyword>
<keyword evidence="18" id="KW-1185">Reference proteome</keyword>
<evidence type="ECO:0000256" key="14">
    <source>
        <dbReference type="SAM" id="Phobius"/>
    </source>
</evidence>
<dbReference type="OrthoDB" id="9790598at2"/>